<evidence type="ECO:0000256" key="4">
    <source>
        <dbReference type="ARBA" id="ARBA00007948"/>
    </source>
</evidence>
<dbReference type="GO" id="GO:0030479">
    <property type="term" value="C:actin cortical patch"/>
    <property type="evidence" value="ECO:0007669"/>
    <property type="project" value="UniProtKB-SubCell"/>
</dbReference>
<organism evidence="18">
    <name type="scientific">Rosellinia necatrix</name>
    <name type="common">White root-rot fungus</name>
    <dbReference type="NCBI Taxonomy" id="77044"/>
    <lineage>
        <taxon>Eukaryota</taxon>
        <taxon>Fungi</taxon>
        <taxon>Dikarya</taxon>
        <taxon>Ascomycota</taxon>
        <taxon>Pezizomycotina</taxon>
        <taxon>Sordariomycetes</taxon>
        <taxon>Xylariomycetidae</taxon>
        <taxon>Xylariales</taxon>
        <taxon>Xylariaceae</taxon>
        <taxon>Rosellinia</taxon>
    </lineage>
</organism>
<evidence type="ECO:0000256" key="13">
    <source>
        <dbReference type="ARBA" id="ARBA00023203"/>
    </source>
</evidence>
<dbReference type="SUPFAM" id="SSF50044">
    <property type="entry name" value="SH3-domain"/>
    <property type="match status" value="3"/>
</dbReference>
<keyword evidence="19" id="KW-1185">Reference proteome</keyword>
<protein>
    <recommendedName>
        <fullName evidence="5">Actin cytoskeleton-regulatory complex protein SLA1</fullName>
    </recommendedName>
</protein>
<keyword evidence="14" id="KW-0206">Cytoskeleton</keyword>
<dbReference type="InterPro" id="IPR013761">
    <property type="entry name" value="SAM/pointed_sf"/>
</dbReference>
<feature type="region of interest" description="Disordered" evidence="16">
    <location>
        <begin position="990"/>
        <end position="1014"/>
    </location>
</feature>
<feature type="compositionally biased region" description="Polar residues" evidence="16">
    <location>
        <begin position="507"/>
        <end position="516"/>
    </location>
</feature>
<feature type="compositionally biased region" description="Basic and acidic residues" evidence="16">
    <location>
        <begin position="491"/>
        <end position="506"/>
    </location>
</feature>
<dbReference type="InterPro" id="IPR035800">
    <property type="entry name" value="Sla1_SH3_1"/>
</dbReference>
<dbReference type="GO" id="GO:0005886">
    <property type="term" value="C:plasma membrane"/>
    <property type="evidence" value="ECO:0007669"/>
    <property type="project" value="UniProtKB-SubCell"/>
</dbReference>
<dbReference type="PRINTS" id="PR00452">
    <property type="entry name" value="SH3DOMAIN"/>
</dbReference>
<proteinExistence type="inferred from homology"/>
<dbReference type="OMA" id="FMAQGED"/>
<evidence type="ECO:0000256" key="3">
    <source>
        <dbReference type="ARBA" id="ARBA00004413"/>
    </source>
</evidence>
<keyword evidence="6 15" id="KW-0728">SH3 domain</keyword>
<feature type="compositionally biased region" description="Low complexity" evidence="16">
    <location>
        <begin position="1067"/>
        <end position="1087"/>
    </location>
</feature>
<dbReference type="Pfam" id="PF03983">
    <property type="entry name" value="SHD1"/>
    <property type="match status" value="1"/>
</dbReference>
<feature type="compositionally biased region" description="Gly residues" evidence="16">
    <location>
        <begin position="700"/>
        <end position="711"/>
    </location>
</feature>
<dbReference type="InterPro" id="IPR001452">
    <property type="entry name" value="SH3_domain"/>
</dbReference>
<dbReference type="InterPro" id="IPR036028">
    <property type="entry name" value="SH3-like_dom_sf"/>
</dbReference>
<dbReference type="GO" id="GO:0006897">
    <property type="term" value="P:endocytosis"/>
    <property type="evidence" value="ECO:0007669"/>
    <property type="project" value="UniProtKB-KW"/>
</dbReference>
<comment type="similarity">
    <text evidence="4">Belongs to the SLA1 family.</text>
</comment>
<dbReference type="Proteomes" id="UP000054516">
    <property type="component" value="Unassembled WGS sequence"/>
</dbReference>
<dbReference type="InterPro" id="IPR035821">
    <property type="entry name" value="Sla1_SH3_3"/>
</dbReference>
<evidence type="ECO:0000256" key="11">
    <source>
        <dbReference type="ARBA" id="ARBA00022753"/>
    </source>
</evidence>
<dbReference type="EMBL" id="DF977491">
    <property type="protein sequence ID" value="GAP90338.2"/>
    <property type="molecule type" value="Genomic_DNA"/>
</dbReference>
<dbReference type="GO" id="GO:0042802">
    <property type="term" value="F:identical protein binding"/>
    <property type="evidence" value="ECO:0007669"/>
    <property type="project" value="InterPro"/>
</dbReference>
<dbReference type="Gene3D" id="1.10.150.50">
    <property type="entry name" value="Transcription Factor, Ets-1"/>
    <property type="match status" value="1"/>
</dbReference>
<feature type="compositionally biased region" description="Basic and acidic residues" evidence="16">
    <location>
        <begin position="518"/>
        <end position="527"/>
    </location>
</feature>
<dbReference type="PANTHER" id="PTHR15735">
    <property type="entry name" value="FCH AND DOUBLE SH3 DOMAINS PROTEIN"/>
    <property type="match status" value="1"/>
</dbReference>
<evidence type="ECO:0000256" key="15">
    <source>
        <dbReference type="PROSITE-ProRule" id="PRU00192"/>
    </source>
</evidence>
<comment type="subcellular location">
    <subcellularLocation>
        <location evidence="3">Cell membrane</location>
        <topology evidence="3">Peripheral membrane protein</topology>
        <orientation evidence="3">Cytoplasmic side</orientation>
    </subcellularLocation>
    <subcellularLocation>
        <location evidence="2">Cytoplasm</location>
        <location evidence="2">Cytoskeleton</location>
        <location evidence="2">Actin patch</location>
    </subcellularLocation>
    <subcellularLocation>
        <location evidence="1">Endosome membrane</location>
        <topology evidence="1">Peripheral membrane protein</topology>
        <orientation evidence="1">Cytoplasmic side</orientation>
    </subcellularLocation>
</comment>
<dbReference type="AlphaFoldDB" id="A0A1W2TPK8"/>
<feature type="region of interest" description="Disordered" evidence="16">
    <location>
        <begin position="148"/>
        <end position="284"/>
    </location>
</feature>
<feature type="region of interest" description="Disordered" evidence="16">
    <location>
        <begin position="875"/>
        <end position="941"/>
    </location>
</feature>
<dbReference type="GO" id="GO:0000147">
    <property type="term" value="P:actin cortical patch assembly"/>
    <property type="evidence" value="ECO:0007669"/>
    <property type="project" value="TreeGrafter"/>
</dbReference>
<dbReference type="InterPro" id="IPR056996">
    <property type="entry name" value="PH_SLA1"/>
</dbReference>
<feature type="compositionally biased region" description="Low complexity" evidence="16">
    <location>
        <begin position="906"/>
        <end position="916"/>
    </location>
</feature>
<evidence type="ECO:0000256" key="16">
    <source>
        <dbReference type="SAM" id="MobiDB-lite"/>
    </source>
</evidence>
<feature type="compositionally biased region" description="Pro residues" evidence="16">
    <location>
        <begin position="150"/>
        <end position="165"/>
    </location>
</feature>
<feature type="compositionally biased region" description="Polar residues" evidence="16">
    <location>
        <begin position="737"/>
        <end position="749"/>
    </location>
</feature>
<feature type="compositionally biased region" description="Polar residues" evidence="16">
    <location>
        <begin position="759"/>
        <end position="768"/>
    </location>
</feature>
<keyword evidence="9" id="KW-0254">Endocytosis</keyword>
<evidence type="ECO:0000256" key="1">
    <source>
        <dbReference type="ARBA" id="ARBA00004125"/>
    </source>
</evidence>
<evidence type="ECO:0000256" key="2">
    <source>
        <dbReference type="ARBA" id="ARBA00004134"/>
    </source>
</evidence>
<feature type="compositionally biased region" description="Low complexity" evidence="16">
    <location>
        <begin position="245"/>
        <end position="255"/>
    </location>
</feature>
<keyword evidence="13" id="KW-0009">Actin-binding</keyword>
<dbReference type="Gene3D" id="2.30.30.40">
    <property type="entry name" value="SH3 Domains"/>
    <property type="match status" value="3"/>
</dbReference>
<dbReference type="Pfam" id="PF14604">
    <property type="entry name" value="SH3_9"/>
    <property type="match status" value="1"/>
</dbReference>
<sequence length="1125" mass="121118">MGFLGIYRAIYDYTPQSEGELSISEGDLLCVLEKSGDDDWWKAKKKASADEEDEPTGLVPNNYVEEAKPVGQARSLYEYTRQTDEELSFPEDAPLRVYDASDPDWILVGFESDFGFVPANYIEMSDGATRQESEPLASPAAVPATAPAIPLLPPALPPSLPPRPAAPVESDEPQSPPLPDRPRATASPTSPSGPEAILAGVMQGRPSTRAPTPPPIILPSRQPRPYVEEPEDKQSPDLPARPRSHSPVSSVQFVVSPPPPRTSSRRYSDDRDTRSQQFSPLAPGGFHMYNINEMVSVMGKKKKMPTTLGINLKTGVILIAPEKAQDGPTQEWTAEKMTHYSREGKHVFLELVRPSKSIDFHAGAKNTAEEIVSALGELSGAMKAEGLREVIAAGTGKPTQKRGQILYDFTAQGDDEVTVLIGDEVIILDDTKSDEWWQVRRVKNGKEGVVPSSYVERMEIIHTSAPTGINAGMSSVAQNRQDELRLTREAVKKDQKAVERNRRENGSAETGRSAPSRSKPDPSKVRVWTDRSKSFSVEAQFLGLKDGKINLHKMNGVKIAVPLAKMSMEDIEYVERATGISLDEDKPLADVKRAKSMRNNLNKGASSSHIGASVEPAKPSYDWFQFFLSCDVAVGLCERYTQAFVRDSMDESVLPDVDSGILRNLGLREGDIIKVMRYLDKKFDRDGKKKNAGDADGENGSAGGLFSGPGGTLRNNTRKGRPAPAVQTSDVVDAKVLSQSNDTETSQSALPPPDESHSKAVNKTSSGFEDNAWDIKPAKQSEAQPKPAPSPEPKAAPVQHQPAPTQAMQELSLLATPLEPTKKEPPASAPPQPQQTQGHIPSQPAQIAAHPQGATPSFFTGISAAPTGAGAPALPLNLGLGNRQRPTPPQVMSGQGALMPPPPARPLSAPQSAQSSGFAPPPIPALQPQITGIAPPGHSLNDLTQQRFQQSYMGNFQQPPGQGFMQLNPVTNMPQPTGFGAQQQFMAPQMTGAPQMQSPFSDPRAQQFTSIPAQPTGYPSNFQPQQFPHQTGVNAYLPQALEPQRTSIPAQPQMQPQQTGFGGFGAGFNAAGDGPPQAAPIAPLQPQKTGPAPPVRFGVTNKIAPQPTGRRANLAQATPQNPFGF</sequence>
<keyword evidence="8" id="KW-0963">Cytoplasm</keyword>
<dbReference type="Pfam" id="PF00018">
    <property type="entry name" value="SH3_1"/>
    <property type="match status" value="2"/>
</dbReference>
<evidence type="ECO:0000313" key="18">
    <source>
        <dbReference type="EMBL" id="GAP90338.2"/>
    </source>
</evidence>
<dbReference type="PROSITE" id="PS50002">
    <property type="entry name" value="SH3"/>
    <property type="match status" value="2"/>
</dbReference>
<feature type="domain" description="SH3" evidence="17">
    <location>
        <begin position="398"/>
        <end position="460"/>
    </location>
</feature>
<feature type="region of interest" description="Disordered" evidence="16">
    <location>
        <begin position="491"/>
        <end position="527"/>
    </location>
</feature>
<reference evidence="18" key="1">
    <citation type="submission" date="2016-03" db="EMBL/GenBank/DDBJ databases">
        <title>Draft genome sequence of Rosellinia necatrix.</title>
        <authorList>
            <person name="Kanematsu S."/>
        </authorList>
    </citation>
    <scope>NUCLEOTIDE SEQUENCE [LARGE SCALE GENOMIC DNA]</scope>
    <source>
        <strain evidence="18">W97</strain>
    </source>
</reference>
<evidence type="ECO:0000256" key="10">
    <source>
        <dbReference type="ARBA" id="ARBA00022737"/>
    </source>
</evidence>
<evidence type="ECO:0000256" key="9">
    <source>
        <dbReference type="ARBA" id="ARBA00022583"/>
    </source>
</evidence>
<dbReference type="GO" id="GO:0003779">
    <property type="term" value="F:actin binding"/>
    <property type="evidence" value="ECO:0007669"/>
    <property type="project" value="UniProtKB-KW"/>
</dbReference>
<gene>
    <name evidence="18" type="ORF">SAMD00023353_4600910</name>
</gene>
<evidence type="ECO:0000259" key="17">
    <source>
        <dbReference type="PROSITE" id="PS50002"/>
    </source>
</evidence>
<dbReference type="CDD" id="cd11775">
    <property type="entry name" value="SH3_Sla1p_3"/>
    <property type="match status" value="1"/>
</dbReference>
<keyword evidence="7" id="KW-1003">Cell membrane</keyword>
<evidence type="ECO:0000256" key="12">
    <source>
        <dbReference type="ARBA" id="ARBA00023136"/>
    </source>
</evidence>
<evidence type="ECO:0000256" key="8">
    <source>
        <dbReference type="ARBA" id="ARBA00022490"/>
    </source>
</evidence>
<dbReference type="GO" id="GO:0030674">
    <property type="term" value="F:protein-macromolecule adaptor activity"/>
    <property type="evidence" value="ECO:0007669"/>
    <property type="project" value="InterPro"/>
</dbReference>
<dbReference type="PANTHER" id="PTHR15735:SF19">
    <property type="entry name" value="ACTIN CYTOSKELETON-REGULATORY COMPLEX PROTEIN SLA1"/>
    <property type="match status" value="1"/>
</dbReference>
<dbReference type="GO" id="GO:0005634">
    <property type="term" value="C:nucleus"/>
    <property type="evidence" value="ECO:0007669"/>
    <property type="project" value="TreeGrafter"/>
</dbReference>
<dbReference type="InterPro" id="IPR007131">
    <property type="entry name" value="SHD1"/>
</dbReference>
<evidence type="ECO:0000256" key="7">
    <source>
        <dbReference type="ARBA" id="ARBA00022475"/>
    </source>
</evidence>
<evidence type="ECO:0000313" key="19">
    <source>
        <dbReference type="Proteomes" id="UP000054516"/>
    </source>
</evidence>
<evidence type="ECO:0000256" key="6">
    <source>
        <dbReference type="ARBA" id="ARBA00022443"/>
    </source>
</evidence>
<keyword evidence="10" id="KW-0677">Repeat</keyword>
<dbReference type="GO" id="GO:0010008">
    <property type="term" value="C:endosome membrane"/>
    <property type="evidence" value="ECO:0007669"/>
    <property type="project" value="UniProtKB-SubCell"/>
</dbReference>
<dbReference type="Pfam" id="PF24081">
    <property type="entry name" value="PH_SLA1"/>
    <property type="match status" value="1"/>
</dbReference>
<dbReference type="OrthoDB" id="26539at2759"/>
<dbReference type="GO" id="GO:0043130">
    <property type="term" value="F:ubiquitin binding"/>
    <property type="evidence" value="ECO:0007669"/>
    <property type="project" value="InterPro"/>
</dbReference>
<feature type="region of interest" description="Disordered" evidence="16">
    <location>
        <begin position="1060"/>
        <end position="1125"/>
    </location>
</feature>
<keyword evidence="11" id="KW-0967">Endosome</keyword>
<name>A0A1W2TPK8_ROSNE</name>
<evidence type="ECO:0000256" key="5">
    <source>
        <dbReference type="ARBA" id="ARBA00020357"/>
    </source>
</evidence>
<dbReference type="GO" id="GO:0030833">
    <property type="term" value="P:regulation of actin filament polymerization"/>
    <property type="evidence" value="ECO:0007669"/>
    <property type="project" value="TreeGrafter"/>
</dbReference>
<feature type="region of interest" description="Disordered" evidence="16">
    <location>
        <begin position="685"/>
        <end position="863"/>
    </location>
</feature>
<keyword evidence="12" id="KW-0472">Membrane</keyword>
<dbReference type="Gene3D" id="2.30.30.700">
    <property type="entry name" value="SLA1 homology domain 1"/>
    <property type="match status" value="1"/>
</dbReference>
<feature type="compositionally biased region" description="Polar residues" evidence="16">
    <location>
        <begin position="1115"/>
        <end position="1125"/>
    </location>
</feature>
<evidence type="ECO:0000256" key="14">
    <source>
        <dbReference type="ARBA" id="ARBA00023212"/>
    </source>
</evidence>
<feature type="domain" description="SH3" evidence="17">
    <location>
        <begin position="2"/>
        <end position="69"/>
    </location>
</feature>
<dbReference type="STRING" id="77044.A0A1W2TPK8"/>
<dbReference type="SMART" id="SM00326">
    <property type="entry name" value="SH3"/>
    <property type="match status" value="3"/>
</dbReference>
<dbReference type="CDD" id="cd11773">
    <property type="entry name" value="SH3_Sla1p_1"/>
    <property type="match status" value="1"/>
</dbReference>
<accession>A0A1W2TPK8</accession>